<protein>
    <submittedName>
        <fullName evidence="5">XRE family transcriptional regulator</fullName>
    </submittedName>
</protein>
<feature type="domain" description="HTH cro/C1-type" evidence="4">
    <location>
        <begin position="76"/>
        <end position="129"/>
    </location>
</feature>
<keyword evidence="1" id="KW-0805">Transcription regulation</keyword>
<evidence type="ECO:0000313" key="5">
    <source>
        <dbReference type="EMBL" id="AHE99147.1"/>
    </source>
</evidence>
<dbReference type="PANTHER" id="PTHR36511">
    <property type="entry name" value="MERR FAMILY BACTERIAL REGULATORY PROTEIN"/>
    <property type="match status" value="1"/>
</dbReference>
<evidence type="ECO:0000256" key="3">
    <source>
        <dbReference type="ARBA" id="ARBA00023163"/>
    </source>
</evidence>
<dbReference type="NCBIfam" id="TIGR03831">
    <property type="entry name" value="YgiT_finger"/>
    <property type="match status" value="1"/>
</dbReference>
<evidence type="ECO:0000256" key="2">
    <source>
        <dbReference type="ARBA" id="ARBA00023125"/>
    </source>
</evidence>
<dbReference type="Pfam" id="PF15731">
    <property type="entry name" value="MqsA_antitoxin"/>
    <property type="match status" value="1"/>
</dbReference>
<dbReference type="Gene3D" id="3.10.20.860">
    <property type="match status" value="1"/>
</dbReference>
<proteinExistence type="predicted"/>
<accession>W0DPH5</accession>
<dbReference type="EMBL" id="CP007029">
    <property type="protein sequence ID" value="AHE99147.1"/>
    <property type="molecule type" value="Genomic_DNA"/>
</dbReference>
<dbReference type="Proteomes" id="UP000005289">
    <property type="component" value="Chromosome"/>
</dbReference>
<dbReference type="AlphaFoldDB" id="W0DPH5"/>
<dbReference type="InterPro" id="IPR022452">
    <property type="entry name" value="MqsA"/>
</dbReference>
<gene>
    <name evidence="5" type="ORF">THITH_13745</name>
</gene>
<name>W0DPH5_9GAMM</name>
<dbReference type="HOGENOM" id="CLU_115776_1_1_6"/>
<reference evidence="5 6" key="1">
    <citation type="submission" date="2013-12" db="EMBL/GenBank/DDBJ databases">
        <authorList>
            <consortium name="DOE Joint Genome Institute"/>
            <person name="Muyzer G."/>
            <person name="Huntemann M."/>
            <person name="Han J."/>
            <person name="Chen A."/>
            <person name="Kyrpides N."/>
            <person name="Mavromatis K."/>
            <person name="Markowitz V."/>
            <person name="Palaniappan K."/>
            <person name="Ivanova N."/>
            <person name="Schaumberg A."/>
            <person name="Pati A."/>
            <person name="Liolios K."/>
            <person name="Nordberg H.P."/>
            <person name="Cantor M.N."/>
            <person name="Hua S.X."/>
            <person name="Woyke T."/>
        </authorList>
    </citation>
    <scope>NUCLEOTIDE SEQUENCE [LARGE SCALE GENOMIC DNA]</scope>
    <source>
        <strain evidence="5 6">ARh 1</strain>
    </source>
</reference>
<dbReference type="InterPro" id="IPR052359">
    <property type="entry name" value="HTH-type_reg/antitoxin"/>
</dbReference>
<keyword evidence="3" id="KW-0804">Transcription</keyword>
<dbReference type="InterPro" id="IPR032758">
    <property type="entry name" value="MqsA/HigA-2"/>
</dbReference>
<dbReference type="PROSITE" id="PS50943">
    <property type="entry name" value="HTH_CROC1"/>
    <property type="match status" value="1"/>
</dbReference>
<dbReference type="GO" id="GO:0003677">
    <property type="term" value="F:DNA binding"/>
    <property type="evidence" value="ECO:0007669"/>
    <property type="project" value="UniProtKB-KW"/>
</dbReference>
<dbReference type="STRING" id="713585.THITH_13745"/>
<dbReference type="SUPFAM" id="SSF47413">
    <property type="entry name" value="lambda repressor-like DNA-binding domains"/>
    <property type="match status" value="1"/>
</dbReference>
<keyword evidence="2" id="KW-0238">DNA-binding</keyword>
<evidence type="ECO:0000313" key="6">
    <source>
        <dbReference type="Proteomes" id="UP000005289"/>
    </source>
</evidence>
<organism evidence="5 6">
    <name type="scientific">Thioalkalivibrio paradoxus ARh 1</name>
    <dbReference type="NCBI Taxonomy" id="713585"/>
    <lineage>
        <taxon>Bacteria</taxon>
        <taxon>Pseudomonadati</taxon>
        <taxon>Pseudomonadota</taxon>
        <taxon>Gammaproteobacteria</taxon>
        <taxon>Chromatiales</taxon>
        <taxon>Ectothiorhodospiraceae</taxon>
        <taxon>Thioalkalivibrio</taxon>
    </lineage>
</organism>
<dbReference type="NCBIfam" id="TIGR03830">
    <property type="entry name" value="CxxCG_CxxCG_HTH"/>
    <property type="match status" value="1"/>
</dbReference>
<dbReference type="SMART" id="SM00530">
    <property type="entry name" value="HTH_XRE"/>
    <property type="match status" value="1"/>
</dbReference>
<dbReference type="RefSeq" id="WP_006748935.1">
    <property type="nucleotide sequence ID" value="NZ_CP007029.1"/>
</dbReference>
<keyword evidence="6" id="KW-1185">Reference proteome</keyword>
<evidence type="ECO:0000256" key="1">
    <source>
        <dbReference type="ARBA" id="ARBA00023015"/>
    </source>
</evidence>
<dbReference type="InterPro" id="IPR010982">
    <property type="entry name" value="Lambda_DNA-bd_dom_sf"/>
</dbReference>
<evidence type="ECO:0000259" key="4">
    <source>
        <dbReference type="PROSITE" id="PS50943"/>
    </source>
</evidence>
<sequence>MTTRTCMHCETGQLALDTRTVTASLDGLTREVSDVRGCFCDQCGEVEFADSDSASRYAAAMDDLVIERRRQRAQEVRRIRTRLKLTQKAAAEVFGGGVNAFSRYERGEVDPPRAVVKFLRLLDRHPELLDEVKRV</sequence>
<dbReference type="InterPro" id="IPR022453">
    <property type="entry name" value="Znf_MqsA-type"/>
</dbReference>
<dbReference type="CDD" id="cd00093">
    <property type="entry name" value="HTH_XRE"/>
    <property type="match status" value="1"/>
</dbReference>
<dbReference type="KEGG" id="tti:THITH_13745"/>
<dbReference type="PANTHER" id="PTHR36511:SF4">
    <property type="entry name" value="ANTITOXIN MQSA"/>
    <property type="match status" value="1"/>
</dbReference>
<dbReference type="Gene3D" id="1.10.260.40">
    <property type="entry name" value="lambda repressor-like DNA-binding domains"/>
    <property type="match status" value="1"/>
</dbReference>
<dbReference type="InterPro" id="IPR001387">
    <property type="entry name" value="Cro/C1-type_HTH"/>
</dbReference>